<proteinExistence type="predicted"/>
<protein>
    <submittedName>
        <fullName evidence="2">Uncharacterized protein</fullName>
    </submittedName>
</protein>
<dbReference type="EMBL" id="JAIWYP010000002">
    <property type="protein sequence ID" value="KAH3875989.1"/>
    <property type="molecule type" value="Genomic_DNA"/>
</dbReference>
<organism evidence="2 3">
    <name type="scientific">Dreissena polymorpha</name>
    <name type="common">Zebra mussel</name>
    <name type="synonym">Mytilus polymorpha</name>
    <dbReference type="NCBI Taxonomy" id="45954"/>
    <lineage>
        <taxon>Eukaryota</taxon>
        <taxon>Metazoa</taxon>
        <taxon>Spiralia</taxon>
        <taxon>Lophotrochozoa</taxon>
        <taxon>Mollusca</taxon>
        <taxon>Bivalvia</taxon>
        <taxon>Autobranchia</taxon>
        <taxon>Heteroconchia</taxon>
        <taxon>Euheterodonta</taxon>
        <taxon>Imparidentia</taxon>
        <taxon>Neoheterodontei</taxon>
        <taxon>Myida</taxon>
        <taxon>Dreissenoidea</taxon>
        <taxon>Dreissenidae</taxon>
        <taxon>Dreissena</taxon>
    </lineage>
</organism>
<evidence type="ECO:0000256" key="1">
    <source>
        <dbReference type="SAM" id="Phobius"/>
    </source>
</evidence>
<evidence type="ECO:0000313" key="2">
    <source>
        <dbReference type="EMBL" id="KAH3875989.1"/>
    </source>
</evidence>
<keyword evidence="1" id="KW-0812">Transmembrane</keyword>
<gene>
    <name evidence="2" type="ORF">DPMN_039268</name>
</gene>
<keyword evidence="3" id="KW-1185">Reference proteome</keyword>
<name>A0A9D4MH24_DREPO</name>
<comment type="caution">
    <text evidence="2">The sequence shown here is derived from an EMBL/GenBank/DDBJ whole genome shotgun (WGS) entry which is preliminary data.</text>
</comment>
<sequence>MYFTWTTKVDPSGPLSMLSRLLTGDGFSKELDYLSKHWYIGLAGGLVLIIVIVSSC</sequence>
<reference evidence="2" key="2">
    <citation type="submission" date="2020-11" db="EMBL/GenBank/DDBJ databases">
        <authorList>
            <person name="McCartney M.A."/>
            <person name="Auch B."/>
            <person name="Kono T."/>
            <person name="Mallez S."/>
            <person name="Becker A."/>
            <person name="Gohl D.M."/>
            <person name="Silverstein K.A.T."/>
            <person name="Koren S."/>
            <person name="Bechman K.B."/>
            <person name="Herman A."/>
            <person name="Abrahante J.E."/>
            <person name="Garbe J."/>
        </authorList>
    </citation>
    <scope>NUCLEOTIDE SEQUENCE</scope>
    <source>
        <strain evidence="2">Duluth1</strain>
        <tissue evidence="2">Whole animal</tissue>
    </source>
</reference>
<feature type="transmembrane region" description="Helical" evidence="1">
    <location>
        <begin position="37"/>
        <end position="55"/>
    </location>
</feature>
<evidence type="ECO:0000313" key="3">
    <source>
        <dbReference type="Proteomes" id="UP000828390"/>
    </source>
</evidence>
<dbReference type="AlphaFoldDB" id="A0A9D4MH24"/>
<dbReference type="Proteomes" id="UP000828390">
    <property type="component" value="Unassembled WGS sequence"/>
</dbReference>
<keyword evidence="1" id="KW-1133">Transmembrane helix</keyword>
<reference evidence="2" key="1">
    <citation type="journal article" date="2019" name="bioRxiv">
        <title>The Genome of the Zebra Mussel, Dreissena polymorpha: A Resource for Invasive Species Research.</title>
        <authorList>
            <person name="McCartney M.A."/>
            <person name="Auch B."/>
            <person name="Kono T."/>
            <person name="Mallez S."/>
            <person name="Zhang Y."/>
            <person name="Obille A."/>
            <person name="Becker A."/>
            <person name="Abrahante J.E."/>
            <person name="Garbe J."/>
            <person name="Badalamenti J.P."/>
            <person name="Herman A."/>
            <person name="Mangelson H."/>
            <person name="Liachko I."/>
            <person name="Sullivan S."/>
            <person name="Sone E.D."/>
            <person name="Koren S."/>
            <person name="Silverstein K.A.T."/>
            <person name="Beckman K.B."/>
            <person name="Gohl D.M."/>
        </authorList>
    </citation>
    <scope>NUCLEOTIDE SEQUENCE</scope>
    <source>
        <strain evidence="2">Duluth1</strain>
        <tissue evidence="2">Whole animal</tissue>
    </source>
</reference>
<accession>A0A9D4MH24</accession>
<keyword evidence="1" id="KW-0472">Membrane</keyword>